<dbReference type="GO" id="GO:0000287">
    <property type="term" value="F:magnesium ion binding"/>
    <property type="evidence" value="ECO:0007669"/>
    <property type="project" value="InterPro"/>
</dbReference>
<evidence type="ECO:0000256" key="1">
    <source>
        <dbReference type="ARBA" id="ARBA00048333"/>
    </source>
</evidence>
<reference evidence="4" key="2">
    <citation type="submission" date="2025-08" db="UniProtKB">
        <authorList>
            <consortium name="Ensembl"/>
        </authorList>
    </citation>
    <scope>IDENTIFICATION</scope>
</reference>
<feature type="domain" description="Enolase N-terminal" evidence="3">
    <location>
        <begin position="57"/>
        <end position="244"/>
    </location>
</feature>
<feature type="compositionally biased region" description="Basic and acidic residues" evidence="2">
    <location>
        <begin position="199"/>
        <end position="211"/>
    </location>
</feature>
<dbReference type="GeneTree" id="ENSGT00950000182805"/>
<dbReference type="GO" id="GO:0006096">
    <property type="term" value="P:glycolytic process"/>
    <property type="evidence" value="ECO:0007669"/>
    <property type="project" value="InterPro"/>
</dbReference>
<dbReference type="SUPFAM" id="SSF54826">
    <property type="entry name" value="Enolase N-terminal domain-like"/>
    <property type="match status" value="1"/>
</dbReference>
<dbReference type="Gene3D" id="3.30.390.10">
    <property type="entry name" value="Enolase-like, N-terminal domain"/>
    <property type="match status" value="1"/>
</dbReference>
<dbReference type="Proteomes" id="UP000007875">
    <property type="component" value="Unassembled WGS sequence"/>
</dbReference>
<name>H2YM26_CIOSA</name>
<dbReference type="HOGENOM" id="CLU_074981_0_0_1"/>
<dbReference type="CDD" id="cd22974">
    <property type="entry name" value="DD_ENO4"/>
    <property type="match status" value="1"/>
</dbReference>
<reference evidence="4" key="3">
    <citation type="submission" date="2025-09" db="UniProtKB">
        <authorList>
            <consortium name="Ensembl"/>
        </authorList>
    </citation>
    <scope>IDENTIFICATION</scope>
</reference>
<dbReference type="PANTHER" id="PTHR11902">
    <property type="entry name" value="ENOLASE"/>
    <property type="match status" value="1"/>
</dbReference>
<dbReference type="InterPro" id="IPR020811">
    <property type="entry name" value="Enolase_N"/>
</dbReference>
<dbReference type="Ensembl" id="ENSCSAVT00000006458.1">
    <property type="protein sequence ID" value="ENSCSAVP00000006378.1"/>
    <property type="gene ID" value="ENSCSAVG00000003815.1"/>
</dbReference>
<evidence type="ECO:0000259" key="3">
    <source>
        <dbReference type="SMART" id="SM01193"/>
    </source>
</evidence>
<sequence>MTETYAELRQKAANYYAENEVAPKLEDILNKMFFEKPNDIYGRLAEFFEGFAATPTITSLSAKKVLDGCGSTGLQCSVYATVKNHPTLLSTTEMSLEKELTMLPFQQQFISDSQITSDEIVERSCTHIVETISEKLNNVSLIQQEEVDQILKDWINDVEYDKFVFSNHLGDDDDDHSRTPTPSSGKKKKAPSAKGKAGKVPDKPVPPKEAMENRLKGCSAVSLVSVAVLKAAASFLRKPAFEHLRHTMSVVSGTAQECEKSVISMPTTAITVMSGGKATPGKLNLVKSVFAIANPGWTVSESMTNLSK</sequence>
<dbReference type="SMART" id="SM01193">
    <property type="entry name" value="Enolase_N"/>
    <property type="match status" value="1"/>
</dbReference>
<accession>H2YM26</accession>
<comment type="catalytic activity">
    <reaction evidence="1">
        <text>(2R)-2-phosphoglycerate = phosphoenolpyruvate + H2O</text>
        <dbReference type="Rhea" id="RHEA:10164"/>
        <dbReference type="ChEBI" id="CHEBI:15377"/>
        <dbReference type="ChEBI" id="CHEBI:58289"/>
        <dbReference type="ChEBI" id="CHEBI:58702"/>
        <dbReference type="EC" id="4.2.1.11"/>
    </reaction>
</comment>
<dbReference type="InterPro" id="IPR047500">
    <property type="entry name" value="DD_ENO4"/>
</dbReference>
<organism evidence="4 5">
    <name type="scientific">Ciona savignyi</name>
    <name type="common">Pacific transparent sea squirt</name>
    <dbReference type="NCBI Taxonomy" id="51511"/>
    <lineage>
        <taxon>Eukaryota</taxon>
        <taxon>Metazoa</taxon>
        <taxon>Chordata</taxon>
        <taxon>Tunicata</taxon>
        <taxon>Ascidiacea</taxon>
        <taxon>Phlebobranchia</taxon>
        <taxon>Cionidae</taxon>
        <taxon>Ciona</taxon>
    </lineage>
</organism>
<dbReference type="GO" id="GO:0000015">
    <property type="term" value="C:phosphopyruvate hydratase complex"/>
    <property type="evidence" value="ECO:0007669"/>
    <property type="project" value="InterPro"/>
</dbReference>
<protein>
    <recommendedName>
        <fullName evidence="3">Enolase N-terminal domain-containing protein</fullName>
    </recommendedName>
</protein>
<keyword evidence="5" id="KW-1185">Reference proteome</keyword>
<evidence type="ECO:0000256" key="2">
    <source>
        <dbReference type="SAM" id="MobiDB-lite"/>
    </source>
</evidence>
<dbReference type="InterPro" id="IPR000941">
    <property type="entry name" value="Enolase"/>
</dbReference>
<evidence type="ECO:0000313" key="5">
    <source>
        <dbReference type="Proteomes" id="UP000007875"/>
    </source>
</evidence>
<dbReference type="AlphaFoldDB" id="H2YM26"/>
<evidence type="ECO:0000313" key="4">
    <source>
        <dbReference type="Ensembl" id="ENSCSAVP00000006378.1"/>
    </source>
</evidence>
<feature type="region of interest" description="Disordered" evidence="2">
    <location>
        <begin position="169"/>
        <end position="211"/>
    </location>
</feature>
<dbReference type="GO" id="GO:0004634">
    <property type="term" value="F:phosphopyruvate hydratase activity"/>
    <property type="evidence" value="ECO:0007669"/>
    <property type="project" value="UniProtKB-EC"/>
</dbReference>
<proteinExistence type="predicted"/>
<dbReference type="InterPro" id="IPR029017">
    <property type="entry name" value="Enolase-like_N"/>
</dbReference>
<dbReference type="PANTHER" id="PTHR11902:SF30">
    <property type="entry name" value="ENOLASE 4"/>
    <property type="match status" value="1"/>
</dbReference>
<reference evidence="5" key="1">
    <citation type="submission" date="2003-08" db="EMBL/GenBank/DDBJ databases">
        <authorList>
            <person name="Birren B."/>
            <person name="Nusbaum C."/>
            <person name="Abebe A."/>
            <person name="Abouelleil A."/>
            <person name="Adekoya E."/>
            <person name="Ait-zahra M."/>
            <person name="Allen N."/>
            <person name="Allen T."/>
            <person name="An P."/>
            <person name="Anderson M."/>
            <person name="Anderson S."/>
            <person name="Arachchi H."/>
            <person name="Armbruster J."/>
            <person name="Bachantsang P."/>
            <person name="Baldwin J."/>
            <person name="Barry A."/>
            <person name="Bayul T."/>
            <person name="Blitshsteyn B."/>
            <person name="Bloom T."/>
            <person name="Blye J."/>
            <person name="Boguslavskiy L."/>
            <person name="Borowsky M."/>
            <person name="Boukhgalter B."/>
            <person name="Brunache A."/>
            <person name="Butler J."/>
            <person name="Calixte N."/>
            <person name="Calvo S."/>
            <person name="Camarata J."/>
            <person name="Campo K."/>
            <person name="Chang J."/>
            <person name="Cheshatsang Y."/>
            <person name="Citroen M."/>
            <person name="Collymore A."/>
            <person name="Considine T."/>
            <person name="Cook A."/>
            <person name="Cooke P."/>
            <person name="Corum B."/>
            <person name="Cuomo C."/>
            <person name="David R."/>
            <person name="Dawoe T."/>
            <person name="Degray S."/>
            <person name="Dodge S."/>
            <person name="Dooley K."/>
            <person name="Dorje P."/>
            <person name="Dorjee K."/>
            <person name="Dorris L."/>
            <person name="Duffey N."/>
            <person name="Dupes A."/>
            <person name="Elkins T."/>
            <person name="Engels R."/>
            <person name="Erickson J."/>
            <person name="Farina A."/>
            <person name="Faro S."/>
            <person name="Ferreira P."/>
            <person name="Fischer H."/>
            <person name="Fitzgerald M."/>
            <person name="Foley K."/>
            <person name="Gage D."/>
            <person name="Galagan J."/>
            <person name="Gearin G."/>
            <person name="Gnerre S."/>
            <person name="Gnirke A."/>
            <person name="Goyette A."/>
            <person name="Graham J."/>
            <person name="Grandbois E."/>
            <person name="Gyaltsen K."/>
            <person name="Hafez N."/>
            <person name="Hagopian D."/>
            <person name="Hagos B."/>
            <person name="Hall J."/>
            <person name="Hatcher B."/>
            <person name="Heller A."/>
            <person name="Higgins H."/>
            <person name="Honan T."/>
            <person name="Horn A."/>
            <person name="Houde N."/>
            <person name="Hughes L."/>
            <person name="Hulme W."/>
            <person name="Husby E."/>
            <person name="Iliev I."/>
            <person name="Jaffe D."/>
            <person name="Jones C."/>
            <person name="Kamal M."/>
            <person name="Kamat A."/>
            <person name="Kamvysselis M."/>
            <person name="Karlsson E."/>
            <person name="Kells C."/>
            <person name="Kieu A."/>
            <person name="Kisner P."/>
            <person name="Kodira C."/>
            <person name="Kulbokas E."/>
            <person name="Labutti K."/>
            <person name="Lama D."/>
            <person name="Landers T."/>
            <person name="Leger J."/>
            <person name="Levine S."/>
            <person name="Lewis D."/>
            <person name="Lewis T."/>
            <person name="Lindblad-toh K."/>
            <person name="Liu X."/>
            <person name="Lokyitsang T."/>
            <person name="Lokyitsang Y."/>
            <person name="Lucien O."/>
            <person name="Lui A."/>
            <person name="Ma L.J."/>
            <person name="Mabbitt R."/>
            <person name="Macdonald J."/>
            <person name="Maclean C."/>
            <person name="Major J."/>
            <person name="Manning J."/>
            <person name="Marabella R."/>
            <person name="Maru K."/>
            <person name="Matthews C."/>
            <person name="Mauceli E."/>
            <person name="Mccarthy M."/>
            <person name="Mcdonough S."/>
            <person name="Mcghee T."/>
            <person name="Meldrim J."/>
            <person name="Meneus L."/>
            <person name="Mesirov J."/>
            <person name="Mihalev A."/>
            <person name="Mihova T."/>
            <person name="Mikkelsen T."/>
            <person name="Mlenga V."/>
            <person name="Moru K."/>
            <person name="Mozes J."/>
            <person name="Mulrain L."/>
            <person name="Munson G."/>
            <person name="Naylor J."/>
            <person name="Newes C."/>
            <person name="Nguyen C."/>
            <person name="Nguyen N."/>
            <person name="Nguyen T."/>
            <person name="Nicol R."/>
            <person name="Nielsen C."/>
            <person name="Nizzari M."/>
            <person name="Norbu C."/>
            <person name="Norbu N."/>
            <person name="O'donnell P."/>
            <person name="Okoawo O."/>
            <person name="O'leary S."/>
            <person name="Omotosho B."/>
            <person name="O'neill K."/>
            <person name="Osman S."/>
            <person name="Parker S."/>
            <person name="Perrin D."/>
            <person name="Phunkhang P."/>
            <person name="Piqani B."/>
            <person name="Purcell S."/>
            <person name="Rachupka T."/>
            <person name="Ramasamy U."/>
            <person name="Rameau R."/>
            <person name="Ray V."/>
            <person name="Raymond C."/>
            <person name="Retta R."/>
            <person name="Richardson S."/>
            <person name="Rise C."/>
            <person name="Rodriguez J."/>
            <person name="Rogers J."/>
            <person name="Rogov P."/>
            <person name="Rutman M."/>
            <person name="Schupbach R."/>
            <person name="Seaman C."/>
            <person name="Settipalli S."/>
            <person name="Sharpe T."/>
            <person name="Sheridan J."/>
            <person name="Sherpa N."/>
            <person name="Shi J."/>
            <person name="Smirnov S."/>
            <person name="Smith C."/>
            <person name="Sougnez C."/>
            <person name="Spencer B."/>
            <person name="Stalker J."/>
            <person name="Stange-thomann N."/>
            <person name="Stavropoulos S."/>
            <person name="Stetson K."/>
            <person name="Stone C."/>
            <person name="Stone S."/>
            <person name="Stubbs M."/>
            <person name="Talamas J."/>
            <person name="Tchuinga P."/>
            <person name="Tenzing P."/>
            <person name="Tesfaye S."/>
            <person name="Theodore J."/>
            <person name="Thoulutsang Y."/>
            <person name="Topham K."/>
            <person name="Towey S."/>
            <person name="Tsamla T."/>
            <person name="Tsomo N."/>
            <person name="Vallee D."/>
            <person name="Vassiliev H."/>
            <person name="Venkataraman V."/>
            <person name="Vinson J."/>
            <person name="Vo A."/>
            <person name="Wade C."/>
            <person name="Wang S."/>
            <person name="Wangchuk T."/>
            <person name="Wangdi T."/>
            <person name="Whittaker C."/>
            <person name="Wilkinson J."/>
            <person name="Wu Y."/>
            <person name="Wyman D."/>
            <person name="Yadav S."/>
            <person name="Yang S."/>
            <person name="Yang X."/>
            <person name="Yeager S."/>
            <person name="Yee E."/>
            <person name="Young G."/>
            <person name="Zainoun J."/>
            <person name="Zembeck L."/>
            <person name="Zimmer A."/>
            <person name="Zody M."/>
            <person name="Lander E."/>
        </authorList>
    </citation>
    <scope>NUCLEOTIDE SEQUENCE [LARGE SCALE GENOMIC DNA]</scope>
</reference>